<name>A0A2N0X5H7_9CORY</name>
<organism evidence="4 5">
    <name type="scientific">Corynebacterium mastitidis</name>
    <dbReference type="NCBI Taxonomy" id="161890"/>
    <lineage>
        <taxon>Bacteria</taxon>
        <taxon>Bacillati</taxon>
        <taxon>Actinomycetota</taxon>
        <taxon>Actinomycetes</taxon>
        <taxon>Mycobacteriales</taxon>
        <taxon>Corynebacteriaceae</taxon>
        <taxon>Corynebacterium</taxon>
    </lineage>
</organism>
<gene>
    <name evidence="3" type="primary">ureD</name>
    <name evidence="4" type="ORF">CXB45_09725</name>
</gene>
<dbReference type="AlphaFoldDB" id="A0A2N0X5H7"/>
<dbReference type="EMBL" id="PJAF01000034">
    <property type="protein sequence ID" value="PKF67945.1"/>
    <property type="molecule type" value="Genomic_DNA"/>
</dbReference>
<dbReference type="GO" id="GO:0016151">
    <property type="term" value="F:nickel cation binding"/>
    <property type="evidence" value="ECO:0007669"/>
    <property type="project" value="UniProtKB-UniRule"/>
</dbReference>
<dbReference type="Proteomes" id="UP000233249">
    <property type="component" value="Unassembled WGS sequence"/>
</dbReference>
<sequence length="294" mass="31380">MSAAEARAPRGATGELDLTVALRPGPTGSPRSVATHQYHRGALSVMRPHYLDDSGQATYTVLNPGGGFLGGDSYRMGVSVEENASLLLSSQSATKVYRSPQGPATQRIDVRLGSGAVLEYVPDQLIVYREGRYRQRTRVEMHPSASLVLTDIVTPGWSPDGAGFGWEELSLRTEVVCAGRRLAVDHLRLPAHGRVTGLGYLEGYTHAGTLLAVDARLDAAALEEIAEIVARGDAAAATRSGMSRLAQAPGLPAGIAVRSLARGTGQLRDLHAGITTYLRSRLRGQGPIEMRKYQ</sequence>
<comment type="similarity">
    <text evidence="1 3">Belongs to the UreD family.</text>
</comment>
<keyword evidence="3" id="KW-0996">Nickel insertion</keyword>
<evidence type="ECO:0000313" key="4">
    <source>
        <dbReference type="EMBL" id="PKF67945.1"/>
    </source>
</evidence>
<comment type="function">
    <text evidence="3">Required for maturation of urease via the functional incorporation of the urease nickel metallocenter.</text>
</comment>
<dbReference type="OrthoDB" id="9807968at2"/>
<dbReference type="PANTHER" id="PTHR33643">
    <property type="entry name" value="UREASE ACCESSORY PROTEIN D"/>
    <property type="match status" value="1"/>
</dbReference>
<dbReference type="STRING" id="1121365.GCA_000375365_02014"/>
<keyword evidence="2 3" id="KW-0143">Chaperone</keyword>
<dbReference type="GO" id="GO:0005737">
    <property type="term" value="C:cytoplasm"/>
    <property type="evidence" value="ECO:0007669"/>
    <property type="project" value="UniProtKB-SubCell"/>
</dbReference>
<comment type="subcellular location">
    <subcellularLocation>
        <location evidence="3">Cytoplasm</location>
    </subcellularLocation>
</comment>
<protein>
    <recommendedName>
        <fullName evidence="3">Urease accessory protein UreD</fullName>
    </recommendedName>
</protein>
<accession>A0A2N0X5H7</accession>
<evidence type="ECO:0000256" key="2">
    <source>
        <dbReference type="ARBA" id="ARBA00023186"/>
    </source>
</evidence>
<evidence type="ECO:0000256" key="1">
    <source>
        <dbReference type="ARBA" id="ARBA00007177"/>
    </source>
</evidence>
<proteinExistence type="inferred from homology"/>
<comment type="subunit">
    <text evidence="3">UreD, UreF and UreG form a complex that acts as a GTP-hydrolysis-dependent molecular chaperone, activating the urease apoprotein by helping to assemble the nickel containing metallocenter of UreC. The UreE protein probably delivers the nickel.</text>
</comment>
<evidence type="ECO:0000256" key="3">
    <source>
        <dbReference type="HAMAP-Rule" id="MF_01384"/>
    </source>
</evidence>
<dbReference type="Pfam" id="PF01774">
    <property type="entry name" value="UreD"/>
    <property type="match status" value="1"/>
</dbReference>
<keyword evidence="3" id="KW-0963">Cytoplasm</keyword>
<evidence type="ECO:0000313" key="5">
    <source>
        <dbReference type="Proteomes" id="UP000233249"/>
    </source>
</evidence>
<dbReference type="RefSeq" id="WP_101174245.1">
    <property type="nucleotide sequence ID" value="NZ_JAKRKB010000007.1"/>
</dbReference>
<reference evidence="4 5" key="1">
    <citation type="submission" date="2017-12" db="EMBL/GenBank/DDBJ databases">
        <title>Corynebacterium mastitidis 16-1433 Genome.</title>
        <authorList>
            <person name="Gulvik C.A."/>
        </authorList>
    </citation>
    <scope>NUCLEOTIDE SEQUENCE [LARGE SCALE GENOMIC DNA]</scope>
    <source>
        <strain evidence="4 5">16-1433</strain>
    </source>
</reference>
<dbReference type="HAMAP" id="MF_01384">
    <property type="entry name" value="UreD"/>
    <property type="match status" value="1"/>
</dbReference>
<comment type="caution">
    <text evidence="4">The sequence shown here is derived from an EMBL/GenBank/DDBJ whole genome shotgun (WGS) entry which is preliminary data.</text>
</comment>
<dbReference type="InterPro" id="IPR002669">
    <property type="entry name" value="UreD"/>
</dbReference>
<dbReference type="PANTHER" id="PTHR33643:SF1">
    <property type="entry name" value="UREASE ACCESSORY PROTEIN D"/>
    <property type="match status" value="1"/>
</dbReference>